<keyword evidence="10 13" id="KW-0408">Iron</keyword>
<keyword evidence="7" id="KW-0256">Endoplasmic reticulum</keyword>
<dbReference type="Pfam" id="PF00067">
    <property type="entry name" value="p450"/>
    <property type="match status" value="1"/>
</dbReference>
<evidence type="ECO:0000256" key="11">
    <source>
        <dbReference type="ARBA" id="ARBA00023033"/>
    </source>
</evidence>
<dbReference type="PROSITE" id="PS00018">
    <property type="entry name" value="EF_HAND_1"/>
    <property type="match status" value="1"/>
</dbReference>
<evidence type="ECO:0000256" key="12">
    <source>
        <dbReference type="ARBA" id="ARBA00023136"/>
    </source>
</evidence>
<dbReference type="PRINTS" id="PR00463">
    <property type="entry name" value="EP450I"/>
</dbReference>
<dbReference type="PROSITE" id="PS00086">
    <property type="entry name" value="CYTOCHROME_P450"/>
    <property type="match status" value="1"/>
</dbReference>
<evidence type="ECO:0008006" key="16">
    <source>
        <dbReference type="Google" id="ProtNLM"/>
    </source>
</evidence>
<dbReference type="GO" id="GO:0004497">
    <property type="term" value="F:monooxygenase activity"/>
    <property type="evidence" value="ECO:0007669"/>
    <property type="project" value="UniProtKB-KW"/>
</dbReference>
<reference evidence="15" key="1">
    <citation type="submission" date="2015-11" db="EMBL/GenBank/DDBJ databases">
        <title>De novo transcriptome assembly of four potential Pierce s Disease insect vectors from Arizona vineyards.</title>
        <authorList>
            <person name="Tassone E.E."/>
        </authorList>
    </citation>
    <scope>NUCLEOTIDE SEQUENCE</scope>
</reference>
<dbReference type="InterPro" id="IPR017972">
    <property type="entry name" value="Cyt_P450_CS"/>
</dbReference>
<comment type="subcellular location">
    <subcellularLocation>
        <location evidence="3">Endoplasmic reticulum membrane</location>
        <topology evidence="3">Peripheral membrane protein</topology>
    </subcellularLocation>
    <subcellularLocation>
        <location evidence="2">Microsome membrane</location>
        <topology evidence="2">Peripheral membrane protein</topology>
    </subcellularLocation>
</comment>
<evidence type="ECO:0000256" key="4">
    <source>
        <dbReference type="ARBA" id="ARBA00010617"/>
    </source>
</evidence>
<comment type="cofactor">
    <cofactor evidence="1 13">
        <name>heme</name>
        <dbReference type="ChEBI" id="CHEBI:30413"/>
    </cofactor>
</comment>
<dbReference type="InterPro" id="IPR002401">
    <property type="entry name" value="Cyt_P450_E_grp-I"/>
</dbReference>
<keyword evidence="9 14" id="KW-0560">Oxidoreductase</keyword>
<comment type="similarity">
    <text evidence="4 14">Belongs to the cytochrome P450 family.</text>
</comment>
<dbReference type="GO" id="GO:0016705">
    <property type="term" value="F:oxidoreductase activity, acting on paired donors, with incorporation or reduction of molecular oxygen"/>
    <property type="evidence" value="ECO:0007669"/>
    <property type="project" value="InterPro"/>
</dbReference>
<dbReference type="InterPro" id="IPR050476">
    <property type="entry name" value="Insect_CytP450_Detox"/>
</dbReference>
<evidence type="ECO:0000256" key="3">
    <source>
        <dbReference type="ARBA" id="ARBA00004406"/>
    </source>
</evidence>
<proteinExistence type="inferred from homology"/>
<dbReference type="GO" id="GO:0005789">
    <property type="term" value="C:endoplasmic reticulum membrane"/>
    <property type="evidence" value="ECO:0007669"/>
    <property type="project" value="UniProtKB-SubCell"/>
</dbReference>
<keyword evidence="11 14" id="KW-0503">Monooxygenase</keyword>
<feature type="binding site" description="axial binding residue" evidence="13">
    <location>
        <position position="434"/>
    </location>
    <ligand>
        <name>heme</name>
        <dbReference type="ChEBI" id="CHEBI:30413"/>
    </ligand>
    <ligandPart>
        <name>Fe</name>
        <dbReference type="ChEBI" id="CHEBI:18248"/>
    </ligandPart>
</feature>
<dbReference type="SUPFAM" id="SSF48264">
    <property type="entry name" value="Cytochrome P450"/>
    <property type="match status" value="1"/>
</dbReference>
<evidence type="ECO:0000256" key="14">
    <source>
        <dbReference type="RuleBase" id="RU000461"/>
    </source>
</evidence>
<evidence type="ECO:0000313" key="15">
    <source>
        <dbReference type="EMBL" id="JAT20537.1"/>
    </source>
</evidence>
<evidence type="ECO:0000256" key="7">
    <source>
        <dbReference type="ARBA" id="ARBA00022824"/>
    </source>
</evidence>
<dbReference type="InterPro" id="IPR018247">
    <property type="entry name" value="EF_Hand_1_Ca_BS"/>
</dbReference>
<dbReference type="AlphaFoldDB" id="A0A1B6LA06"/>
<gene>
    <name evidence="15" type="ORF">g.39329</name>
</gene>
<evidence type="ECO:0000256" key="13">
    <source>
        <dbReference type="PIRSR" id="PIRSR602401-1"/>
    </source>
</evidence>
<dbReference type="InterPro" id="IPR036396">
    <property type="entry name" value="Cyt_P450_sf"/>
</dbReference>
<evidence type="ECO:0000256" key="5">
    <source>
        <dbReference type="ARBA" id="ARBA00022617"/>
    </source>
</evidence>
<keyword evidence="8" id="KW-0492">Microsome</keyword>
<dbReference type="FunFam" id="1.10.630.10:FF:000042">
    <property type="entry name" value="Cytochrome P450"/>
    <property type="match status" value="1"/>
</dbReference>
<keyword evidence="5 13" id="KW-0349">Heme</keyword>
<keyword evidence="6 13" id="KW-0479">Metal-binding</keyword>
<dbReference type="GO" id="GO:0020037">
    <property type="term" value="F:heme binding"/>
    <property type="evidence" value="ECO:0007669"/>
    <property type="project" value="InterPro"/>
</dbReference>
<dbReference type="CDD" id="cd11056">
    <property type="entry name" value="CYP6-like"/>
    <property type="match status" value="1"/>
</dbReference>
<evidence type="ECO:0000256" key="9">
    <source>
        <dbReference type="ARBA" id="ARBA00023002"/>
    </source>
</evidence>
<name>A0A1B6LA06_9HEMI</name>
<dbReference type="PANTHER" id="PTHR24292:SF104">
    <property type="entry name" value="CYTOCHROME P450 308A1-RELATED"/>
    <property type="match status" value="1"/>
</dbReference>
<dbReference type="PANTHER" id="PTHR24292">
    <property type="entry name" value="CYTOCHROME P450"/>
    <property type="match status" value="1"/>
</dbReference>
<evidence type="ECO:0000256" key="10">
    <source>
        <dbReference type="ARBA" id="ARBA00023004"/>
    </source>
</evidence>
<evidence type="ECO:0000256" key="2">
    <source>
        <dbReference type="ARBA" id="ARBA00004174"/>
    </source>
</evidence>
<keyword evidence="12" id="KW-0472">Membrane</keyword>
<dbReference type="EMBL" id="GEBQ01019440">
    <property type="protein sequence ID" value="JAT20537.1"/>
    <property type="molecule type" value="Transcribed_RNA"/>
</dbReference>
<evidence type="ECO:0000256" key="1">
    <source>
        <dbReference type="ARBA" id="ARBA00001971"/>
    </source>
</evidence>
<evidence type="ECO:0000256" key="6">
    <source>
        <dbReference type="ARBA" id="ARBA00022723"/>
    </source>
</evidence>
<accession>A0A1B6LA06</accession>
<sequence length="495" mass="57088">MIGTVVLVLLGILTLAYLWLRRNYEYWTRQGLPQPPTVFGFGNFKDVFLTRNIPGLIYNKIYKDYSEHDAVGMYEFFTPALLVRAPDLVKRVMASDFSSFHDNSQTVSKKLDPHFSRDPFIARGEEWKRYRARLVPTGTATRIKEIFPHMKEVVTRLDAYLDENKNKIVDTKELATLFTMDSVSSTVFGINSNCFSDPEATFRKLGNLMMTEQLRFKWQTMVLIFMPRLRDLLGIRFVPTSVNDFIENVVQEVIDFRTKKGVTRNDLFQFFLKKEPGNQLSDIMFYAMIFFIEGFETSSMAAGAALYELAMNPEVQRTLHEEVFQALGDSNDLDLETVTTLPYLDKVVQEALRKYPVMYAYVRECTNSINLEIDGKSVKVPVGCPVVVPVYAIHHDPQYYPDPEVFDPERFSEENKALRPAYTYMPFGEGPRICPGIRFAMAQVKLLVASIVSKYKILRCDKTPDRLTLSRGSMFLVVPNEKQWVHLEKRKLCSK</sequence>
<organism evidence="15">
    <name type="scientific">Graphocephala atropunctata</name>
    <dbReference type="NCBI Taxonomy" id="36148"/>
    <lineage>
        <taxon>Eukaryota</taxon>
        <taxon>Metazoa</taxon>
        <taxon>Ecdysozoa</taxon>
        <taxon>Arthropoda</taxon>
        <taxon>Hexapoda</taxon>
        <taxon>Insecta</taxon>
        <taxon>Pterygota</taxon>
        <taxon>Neoptera</taxon>
        <taxon>Paraneoptera</taxon>
        <taxon>Hemiptera</taxon>
        <taxon>Auchenorrhyncha</taxon>
        <taxon>Membracoidea</taxon>
        <taxon>Cicadellidae</taxon>
        <taxon>Cicadellinae</taxon>
        <taxon>Cicadellini</taxon>
        <taxon>Graphocephala</taxon>
    </lineage>
</organism>
<dbReference type="PRINTS" id="PR00385">
    <property type="entry name" value="P450"/>
</dbReference>
<dbReference type="GO" id="GO:0005506">
    <property type="term" value="F:iron ion binding"/>
    <property type="evidence" value="ECO:0007669"/>
    <property type="project" value="InterPro"/>
</dbReference>
<dbReference type="Gene3D" id="1.10.630.10">
    <property type="entry name" value="Cytochrome P450"/>
    <property type="match status" value="1"/>
</dbReference>
<protein>
    <recommendedName>
        <fullName evidence="16">Cytochrome P450</fullName>
    </recommendedName>
</protein>
<evidence type="ECO:0000256" key="8">
    <source>
        <dbReference type="ARBA" id="ARBA00022848"/>
    </source>
</evidence>
<dbReference type="InterPro" id="IPR001128">
    <property type="entry name" value="Cyt_P450"/>
</dbReference>